<keyword evidence="5" id="KW-1185">Reference proteome</keyword>
<dbReference type="InterPro" id="IPR050680">
    <property type="entry name" value="YpeA/RimI_acetyltransf"/>
</dbReference>
<evidence type="ECO:0000256" key="1">
    <source>
        <dbReference type="ARBA" id="ARBA00022679"/>
    </source>
</evidence>
<feature type="domain" description="N-acetyltransferase" evidence="3">
    <location>
        <begin position="1"/>
        <end position="126"/>
    </location>
</feature>
<comment type="caution">
    <text evidence="4">The sequence shown here is derived from an EMBL/GenBank/DDBJ whole genome shotgun (WGS) entry which is preliminary data.</text>
</comment>
<dbReference type="PANTHER" id="PTHR43420">
    <property type="entry name" value="ACETYLTRANSFERASE"/>
    <property type="match status" value="1"/>
</dbReference>
<sequence length="285" mass="31420">MDSALTPEHTKAIVEVANAIAAADNSGEYVAPADIEAAVTAAKHTRGLWRDDRLVGYGLVDDVFKGGIHPDHRRQGLGSELLDWALTTGPTFDLEVQSINTGAEALAVSRGFDPIRYFIVMQRPYDDAPLPPVEQQSVAFTPEYDERLRLAHNEIFADHWGTEPKTEDDWRTWFTGHRAFRADHSRLIVDEDRIASYALAYEFDADTEATGVRELWIGQVGTRREDRGRGLGTTAVSAVLQAGAEAGFERAGLGVDSANLTGAERIYARLGFETVSTKILYRRTA</sequence>
<reference evidence="4 5" key="1">
    <citation type="journal article" date="2019" name="Int. J. Syst. Evol. Microbiol.">
        <title>The Global Catalogue of Microorganisms (GCM) 10K type strain sequencing project: providing services to taxonomists for standard genome sequencing and annotation.</title>
        <authorList>
            <consortium name="The Broad Institute Genomics Platform"/>
            <consortium name="The Broad Institute Genome Sequencing Center for Infectious Disease"/>
            <person name="Wu L."/>
            <person name="Ma J."/>
        </authorList>
    </citation>
    <scope>NUCLEOTIDE SEQUENCE [LARGE SCALE GENOMIC DNA]</scope>
    <source>
        <strain evidence="4 5">JCM 14307</strain>
    </source>
</reference>
<dbReference type="EMBL" id="BAAANF010000022">
    <property type="protein sequence ID" value="GAA1707278.1"/>
    <property type="molecule type" value="Genomic_DNA"/>
</dbReference>
<gene>
    <name evidence="4" type="ORF">GCM10009745_63890</name>
</gene>
<organism evidence="4 5">
    <name type="scientific">Kribbella yunnanensis</name>
    <dbReference type="NCBI Taxonomy" id="190194"/>
    <lineage>
        <taxon>Bacteria</taxon>
        <taxon>Bacillati</taxon>
        <taxon>Actinomycetota</taxon>
        <taxon>Actinomycetes</taxon>
        <taxon>Propionibacteriales</taxon>
        <taxon>Kribbellaceae</taxon>
        <taxon>Kribbella</taxon>
    </lineage>
</organism>
<feature type="domain" description="N-acetyltransferase" evidence="3">
    <location>
        <begin position="139"/>
        <end position="285"/>
    </location>
</feature>
<accession>A0ABN2IL91</accession>
<protein>
    <submittedName>
        <fullName evidence="4">GNAT family N-acetyltransferase</fullName>
    </submittedName>
</protein>
<dbReference type="RefSeq" id="WP_344160223.1">
    <property type="nucleotide sequence ID" value="NZ_BAAANF010000022.1"/>
</dbReference>
<dbReference type="CDD" id="cd04301">
    <property type="entry name" value="NAT_SF"/>
    <property type="match status" value="2"/>
</dbReference>
<dbReference type="Pfam" id="PF00583">
    <property type="entry name" value="Acetyltransf_1"/>
    <property type="match status" value="2"/>
</dbReference>
<evidence type="ECO:0000256" key="2">
    <source>
        <dbReference type="ARBA" id="ARBA00023315"/>
    </source>
</evidence>
<dbReference type="SUPFAM" id="SSF55729">
    <property type="entry name" value="Acyl-CoA N-acyltransferases (Nat)"/>
    <property type="match status" value="2"/>
</dbReference>
<proteinExistence type="predicted"/>
<evidence type="ECO:0000313" key="4">
    <source>
        <dbReference type="EMBL" id="GAA1707278.1"/>
    </source>
</evidence>
<evidence type="ECO:0000313" key="5">
    <source>
        <dbReference type="Proteomes" id="UP001500280"/>
    </source>
</evidence>
<name>A0ABN2IL91_9ACTN</name>
<keyword evidence="1" id="KW-0808">Transferase</keyword>
<keyword evidence="2" id="KW-0012">Acyltransferase</keyword>
<dbReference type="InterPro" id="IPR016181">
    <property type="entry name" value="Acyl_CoA_acyltransferase"/>
</dbReference>
<evidence type="ECO:0000259" key="3">
    <source>
        <dbReference type="PROSITE" id="PS51186"/>
    </source>
</evidence>
<dbReference type="InterPro" id="IPR000182">
    <property type="entry name" value="GNAT_dom"/>
</dbReference>
<dbReference type="Gene3D" id="3.40.630.30">
    <property type="match status" value="1"/>
</dbReference>
<dbReference type="PROSITE" id="PS51186">
    <property type="entry name" value="GNAT"/>
    <property type="match status" value="2"/>
</dbReference>
<dbReference type="Proteomes" id="UP001500280">
    <property type="component" value="Unassembled WGS sequence"/>
</dbReference>